<comment type="function">
    <text evidence="8">Methylates the carboxyl group of the C-terminal leucine residue of protein phosphatase 2A catalytic subunits to form alpha-leucine ester residues.</text>
</comment>
<proteinExistence type="inferred from homology"/>
<comment type="caution">
    <text evidence="10">The sequence shown here is derived from an EMBL/GenBank/DDBJ whole genome shotgun (WGS) entry which is preliminary data.</text>
</comment>
<dbReference type="PANTHER" id="PTHR13600:SF21">
    <property type="entry name" value="LEUCINE CARBOXYL METHYLTRANSFERASE 1"/>
    <property type="match status" value="1"/>
</dbReference>
<feature type="binding site" evidence="9">
    <location>
        <begin position="167"/>
        <end position="168"/>
    </location>
    <ligand>
        <name>S-adenosyl-L-methionine</name>
        <dbReference type="ChEBI" id="CHEBI:59789"/>
    </ligand>
</feature>
<name>A0A8H5BD08_9AGAR</name>
<keyword evidence="5 8" id="KW-0489">Methyltransferase</keyword>
<dbReference type="PIRSF" id="PIRSF016305">
    <property type="entry name" value="LCM_mtfrase"/>
    <property type="match status" value="1"/>
</dbReference>
<keyword evidence="11" id="KW-1185">Reference proteome</keyword>
<gene>
    <name evidence="10" type="ORF">D9619_001647</name>
</gene>
<evidence type="ECO:0000256" key="8">
    <source>
        <dbReference type="PIRNR" id="PIRNR016305"/>
    </source>
</evidence>
<dbReference type="PANTHER" id="PTHR13600">
    <property type="entry name" value="LEUCINE CARBOXYL METHYLTRANSFERASE"/>
    <property type="match status" value="1"/>
</dbReference>
<feature type="binding site" evidence="9">
    <location>
        <position position="197"/>
    </location>
    <ligand>
        <name>S-adenosyl-L-methionine</name>
        <dbReference type="ChEBI" id="CHEBI:59789"/>
    </ligand>
</feature>
<evidence type="ECO:0000256" key="2">
    <source>
        <dbReference type="ARBA" id="ARBA00010703"/>
    </source>
</evidence>
<organism evidence="10 11">
    <name type="scientific">Psilocybe cf. subviscida</name>
    <dbReference type="NCBI Taxonomy" id="2480587"/>
    <lineage>
        <taxon>Eukaryota</taxon>
        <taxon>Fungi</taxon>
        <taxon>Dikarya</taxon>
        <taxon>Basidiomycota</taxon>
        <taxon>Agaricomycotina</taxon>
        <taxon>Agaricomycetes</taxon>
        <taxon>Agaricomycetidae</taxon>
        <taxon>Agaricales</taxon>
        <taxon>Agaricineae</taxon>
        <taxon>Strophariaceae</taxon>
        <taxon>Psilocybe</taxon>
    </lineage>
</organism>
<dbReference type="InterPro" id="IPR016651">
    <property type="entry name" value="LCMT1"/>
</dbReference>
<sequence>MLPPPRVPPPGDAAIRSTDNDAALARLSTVKLGYFNDPYIKYFVPRASFQPARPPLINVGTYVRSAAVDILINQWLSISAQAGQKCQIVSLGSGSDTRFWRIAARRIPSESLQTYIEMDFPEITTKKAMVIRKSKELSDGLGDPEQVSVAQGGTALHSSKYHLLPTDLRLPASQTLEPTLGQSSLLDPSLPTLLLFECVLAYMSPSASSQLIRWFVDFSAKSEQGVLGCLIYEMFGLNDAFGRVMINNLRERNIQLPGVEPFTTIDTVQRRFMDIGFSGARALTLKDIRRDYISEEELARISKLEFLDEIEELDLVLSHYAVSWGLYLTNPSLATVWGSWGLIRREEE</sequence>
<comment type="catalytic activity">
    <reaction evidence="1 8">
        <text>[phosphatase 2A protein]-C-terminal L-leucine + S-adenosyl-L-methionine = [phosphatase 2A protein]-C-terminal L-leucine methyl ester + S-adenosyl-L-homocysteine</text>
        <dbReference type="Rhea" id="RHEA:48544"/>
        <dbReference type="Rhea" id="RHEA-COMP:12134"/>
        <dbReference type="Rhea" id="RHEA-COMP:12135"/>
        <dbReference type="ChEBI" id="CHEBI:57856"/>
        <dbReference type="ChEBI" id="CHEBI:59789"/>
        <dbReference type="ChEBI" id="CHEBI:90516"/>
        <dbReference type="ChEBI" id="CHEBI:90517"/>
        <dbReference type="EC" id="2.1.1.233"/>
    </reaction>
</comment>
<evidence type="ECO:0000256" key="1">
    <source>
        <dbReference type="ARBA" id="ARBA00000724"/>
    </source>
</evidence>
<dbReference type="EMBL" id="JAACJJ010000028">
    <property type="protein sequence ID" value="KAF5321000.1"/>
    <property type="molecule type" value="Genomic_DNA"/>
</dbReference>
<evidence type="ECO:0000313" key="11">
    <source>
        <dbReference type="Proteomes" id="UP000567179"/>
    </source>
</evidence>
<feature type="binding site" evidence="9">
    <location>
        <position position="92"/>
    </location>
    <ligand>
        <name>S-adenosyl-L-methionine</name>
        <dbReference type="ChEBI" id="CHEBI:59789"/>
    </ligand>
</feature>
<dbReference type="Gene3D" id="3.40.50.150">
    <property type="entry name" value="Vaccinia Virus protein VP39"/>
    <property type="match status" value="1"/>
</dbReference>
<dbReference type="EC" id="2.1.1.233" evidence="3 8"/>
<keyword evidence="6 8" id="KW-0808">Transferase</keyword>
<keyword evidence="7 8" id="KW-0949">S-adenosyl-L-methionine</keyword>
<feature type="binding site" evidence="9">
    <location>
        <position position="64"/>
    </location>
    <ligand>
        <name>S-adenosyl-L-methionine</name>
        <dbReference type="ChEBI" id="CHEBI:59789"/>
    </ligand>
</feature>
<evidence type="ECO:0000256" key="3">
    <source>
        <dbReference type="ARBA" id="ARBA00012834"/>
    </source>
</evidence>
<comment type="similarity">
    <text evidence="2 8">Belongs to the methyltransferase superfamily. LCMT family.</text>
</comment>
<dbReference type="GO" id="GO:0018423">
    <property type="term" value="F:protein C-terminal leucine carboxyl O-methyltransferase activity"/>
    <property type="evidence" value="ECO:0007669"/>
    <property type="project" value="UniProtKB-EC"/>
</dbReference>
<dbReference type="SUPFAM" id="SSF53335">
    <property type="entry name" value="S-adenosyl-L-methionine-dependent methyltransferases"/>
    <property type="match status" value="1"/>
</dbReference>
<dbReference type="AlphaFoldDB" id="A0A8H5BD08"/>
<evidence type="ECO:0000313" key="10">
    <source>
        <dbReference type="EMBL" id="KAF5321000.1"/>
    </source>
</evidence>
<protein>
    <recommendedName>
        <fullName evidence="4 8">Leucine carboxyl methyltransferase 1</fullName>
        <ecNumber evidence="3 8">2.1.1.233</ecNumber>
    </recommendedName>
</protein>
<evidence type="ECO:0000256" key="7">
    <source>
        <dbReference type="ARBA" id="ARBA00022691"/>
    </source>
</evidence>
<evidence type="ECO:0000256" key="6">
    <source>
        <dbReference type="ARBA" id="ARBA00022679"/>
    </source>
</evidence>
<accession>A0A8H5BD08</accession>
<dbReference type="OrthoDB" id="203237at2759"/>
<evidence type="ECO:0000256" key="9">
    <source>
        <dbReference type="PIRSR" id="PIRSR016305-1"/>
    </source>
</evidence>
<dbReference type="InterPro" id="IPR029063">
    <property type="entry name" value="SAM-dependent_MTases_sf"/>
</dbReference>
<evidence type="ECO:0000256" key="4">
    <source>
        <dbReference type="ARBA" id="ARBA00017497"/>
    </source>
</evidence>
<reference evidence="10 11" key="1">
    <citation type="journal article" date="2020" name="ISME J.">
        <title>Uncovering the hidden diversity of litter-decomposition mechanisms in mushroom-forming fungi.</title>
        <authorList>
            <person name="Floudas D."/>
            <person name="Bentzer J."/>
            <person name="Ahren D."/>
            <person name="Johansson T."/>
            <person name="Persson P."/>
            <person name="Tunlid A."/>
        </authorList>
    </citation>
    <scope>NUCLEOTIDE SEQUENCE [LARGE SCALE GENOMIC DNA]</scope>
    <source>
        <strain evidence="10 11">CBS 101986</strain>
    </source>
</reference>
<evidence type="ECO:0000256" key="5">
    <source>
        <dbReference type="ARBA" id="ARBA00022603"/>
    </source>
</evidence>
<dbReference type="GO" id="GO:0032259">
    <property type="term" value="P:methylation"/>
    <property type="evidence" value="ECO:0007669"/>
    <property type="project" value="UniProtKB-KW"/>
</dbReference>
<dbReference type="Proteomes" id="UP000567179">
    <property type="component" value="Unassembled WGS sequence"/>
</dbReference>
<dbReference type="InterPro" id="IPR007213">
    <property type="entry name" value="Ppm1/Ppm2/Tcmp"/>
</dbReference>
<dbReference type="Pfam" id="PF04072">
    <property type="entry name" value="LCM"/>
    <property type="match status" value="1"/>
</dbReference>